<dbReference type="EMBL" id="JADFTS010000001">
    <property type="protein sequence ID" value="KAF9624280.1"/>
    <property type="molecule type" value="Genomic_DNA"/>
</dbReference>
<protein>
    <recommendedName>
        <fullName evidence="3">Piwi domain-containing protein</fullName>
    </recommendedName>
</protein>
<dbReference type="InterPro" id="IPR036397">
    <property type="entry name" value="RNaseH_sf"/>
</dbReference>
<dbReference type="OrthoDB" id="1688193at2759"/>
<dbReference type="AlphaFoldDB" id="A0A835M9I2"/>
<dbReference type="Gene3D" id="3.30.420.10">
    <property type="entry name" value="Ribonuclease H-like superfamily/Ribonuclease H"/>
    <property type="match status" value="1"/>
</dbReference>
<reference evidence="1 2" key="1">
    <citation type="submission" date="2020-10" db="EMBL/GenBank/DDBJ databases">
        <title>The Coptis chinensis genome and diversification of protoberbering-type alkaloids.</title>
        <authorList>
            <person name="Wang B."/>
            <person name="Shu S."/>
            <person name="Song C."/>
            <person name="Liu Y."/>
        </authorList>
    </citation>
    <scope>NUCLEOTIDE SEQUENCE [LARGE SCALE GENOMIC DNA]</scope>
    <source>
        <strain evidence="1">HL-2020</strain>
        <tissue evidence="1">Leaf</tissue>
    </source>
</reference>
<gene>
    <name evidence="1" type="ORF">IFM89_009188</name>
</gene>
<organism evidence="1 2">
    <name type="scientific">Coptis chinensis</name>
    <dbReference type="NCBI Taxonomy" id="261450"/>
    <lineage>
        <taxon>Eukaryota</taxon>
        <taxon>Viridiplantae</taxon>
        <taxon>Streptophyta</taxon>
        <taxon>Embryophyta</taxon>
        <taxon>Tracheophyta</taxon>
        <taxon>Spermatophyta</taxon>
        <taxon>Magnoliopsida</taxon>
        <taxon>Ranunculales</taxon>
        <taxon>Ranunculaceae</taxon>
        <taxon>Coptidoideae</taxon>
        <taxon>Coptis</taxon>
    </lineage>
</organism>
<name>A0A835M9I2_9MAGN</name>
<evidence type="ECO:0000313" key="1">
    <source>
        <dbReference type="EMBL" id="KAF9624280.1"/>
    </source>
</evidence>
<dbReference type="Proteomes" id="UP000631114">
    <property type="component" value="Unassembled WGS sequence"/>
</dbReference>
<dbReference type="GO" id="GO:0003676">
    <property type="term" value="F:nucleic acid binding"/>
    <property type="evidence" value="ECO:0007669"/>
    <property type="project" value="InterPro"/>
</dbReference>
<comment type="caution">
    <text evidence="1">The sequence shown here is derived from an EMBL/GenBank/DDBJ whole genome shotgun (WGS) entry which is preliminary data.</text>
</comment>
<proteinExistence type="predicted"/>
<evidence type="ECO:0000313" key="2">
    <source>
        <dbReference type="Proteomes" id="UP000631114"/>
    </source>
</evidence>
<keyword evidence="2" id="KW-1185">Reference proteome</keyword>
<sequence length="117" mass="12965">MDALSRRMAIVSEKPTIIFGDDVTHPSPRADSSPSITARFGLGVTPSRQELIQDLYSLVEDPQKGTSHARMIRNITWLLPGNLFTLLASRNHLSSISLENQLLGWLQLEALVKRSGL</sequence>
<evidence type="ECO:0008006" key="3">
    <source>
        <dbReference type="Google" id="ProtNLM"/>
    </source>
</evidence>
<accession>A0A835M9I2</accession>